<dbReference type="HOGENOM" id="CLU_069129_0_0_2"/>
<evidence type="ECO:0000313" key="5">
    <source>
        <dbReference type="EMBL" id="ADI73312.1"/>
    </source>
</evidence>
<dbReference type="Proteomes" id="UP000000391">
    <property type="component" value="Chromosome"/>
</dbReference>
<dbReference type="GO" id="GO:0042802">
    <property type="term" value="F:identical protein binding"/>
    <property type="evidence" value="ECO:0007669"/>
    <property type="project" value="TreeGrafter"/>
</dbReference>
<dbReference type="PANTHER" id="PTHR16458:SF2">
    <property type="entry name" value="GLYCINE N-METHYLTRANSFERASE"/>
    <property type="match status" value="1"/>
</dbReference>
<dbReference type="Gene3D" id="3.30.46.10">
    <property type="entry name" value="Glycine N-methyltransferase, chain A, domain 1"/>
    <property type="match status" value="1"/>
</dbReference>
<organism evidence="5 6">
    <name type="scientific">Methanohalobium evestigatum (strain ATCC BAA-1072 / DSM 3721 / NBRC 107634 / OCM 161 / Z-7303)</name>
    <dbReference type="NCBI Taxonomy" id="644295"/>
    <lineage>
        <taxon>Archaea</taxon>
        <taxon>Methanobacteriati</taxon>
        <taxon>Methanobacteriota</taxon>
        <taxon>Stenosarchaea group</taxon>
        <taxon>Methanomicrobia</taxon>
        <taxon>Methanosarcinales</taxon>
        <taxon>Methanosarcinaceae</taxon>
        <taxon>Methanohalobium</taxon>
    </lineage>
</organism>
<dbReference type="STRING" id="644295.Metev_0393"/>
<dbReference type="GO" id="GO:0006111">
    <property type="term" value="P:regulation of gluconeogenesis"/>
    <property type="evidence" value="ECO:0007669"/>
    <property type="project" value="TreeGrafter"/>
</dbReference>
<dbReference type="InterPro" id="IPR041698">
    <property type="entry name" value="Methyltransf_25"/>
</dbReference>
<keyword evidence="6" id="KW-1185">Reference proteome</keyword>
<dbReference type="GO" id="GO:0032259">
    <property type="term" value="P:methylation"/>
    <property type="evidence" value="ECO:0007669"/>
    <property type="project" value="UniProtKB-KW"/>
</dbReference>
<protein>
    <submittedName>
        <fullName evidence="5">Methyltransferase type 11</fullName>
    </submittedName>
</protein>
<name>D7E7X0_METEZ</name>
<evidence type="ECO:0000256" key="3">
    <source>
        <dbReference type="ARBA" id="ARBA00022691"/>
    </source>
</evidence>
<gene>
    <name evidence="5" type="ordered locus">Metev_0393</name>
</gene>
<evidence type="ECO:0000313" key="6">
    <source>
        <dbReference type="Proteomes" id="UP000000391"/>
    </source>
</evidence>
<dbReference type="GO" id="GO:0017174">
    <property type="term" value="F:glycine N-methyltransferase activity"/>
    <property type="evidence" value="ECO:0007669"/>
    <property type="project" value="InterPro"/>
</dbReference>
<evidence type="ECO:0000256" key="1">
    <source>
        <dbReference type="ARBA" id="ARBA00022603"/>
    </source>
</evidence>
<dbReference type="Pfam" id="PF13649">
    <property type="entry name" value="Methyltransf_25"/>
    <property type="match status" value="1"/>
</dbReference>
<dbReference type="GO" id="GO:0046500">
    <property type="term" value="P:S-adenosylmethionine metabolic process"/>
    <property type="evidence" value="ECO:0007669"/>
    <property type="project" value="TreeGrafter"/>
</dbReference>
<feature type="domain" description="Methyltransferase" evidence="4">
    <location>
        <begin position="63"/>
        <end position="160"/>
    </location>
</feature>
<evidence type="ECO:0000256" key="2">
    <source>
        <dbReference type="ARBA" id="ARBA00022679"/>
    </source>
</evidence>
<dbReference type="GeneID" id="9346010"/>
<dbReference type="GO" id="GO:0046498">
    <property type="term" value="P:S-adenosylhomocysteine metabolic process"/>
    <property type="evidence" value="ECO:0007669"/>
    <property type="project" value="TreeGrafter"/>
</dbReference>
<dbReference type="OrthoDB" id="1018at2157"/>
<dbReference type="SUPFAM" id="SSF53335">
    <property type="entry name" value="S-adenosyl-L-methionine-dependent methyltransferases"/>
    <property type="match status" value="1"/>
</dbReference>
<dbReference type="InterPro" id="IPR014369">
    <property type="entry name" value="Gly/Sar_N_MeTrfase"/>
</dbReference>
<dbReference type="EMBL" id="CP002069">
    <property type="protein sequence ID" value="ADI73312.1"/>
    <property type="molecule type" value="Genomic_DNA"/>
</dbReference>
<dbReference type="RefSeq" id="WP_013193880.1">
    <property type="nucleotide sequence ID" value="NC_014253.1"/>
</dbReference>
<dbReference type="GO" id="GO:0016594">
    <property type="term" value="F:glycine binding"/>
    <property type="evidence" value="ECO:0007669"/>
    <property type="project" value="TreeGrafter"/>
</dbReference>
<reference evidence="5 6" key="1">
    <citation type="submission" date="2010-06" db="EMBL/GenBank/DDBJ databases">
        <title>Complete sequence chromosome of Methanohalobium evestigatum Z-7303.</title>
        <authorList>
            <consortium name="US DOE Joint Genome Institute"/>
            <person name="Lucas S."/>
            <person name="Copeland A."/>
            <person name="Lapidus A."/>
            <person name="Cheng J.-F."/>
            <person name="Bruce D."/>
            <person name="Goodwin L."/>
            <person name="Pitluck S."/>
            <person name="Saunders E."/>
            <person name="Detter J.C."/>
            <person name="Han C."/>
            <person name="Tapia R."/>
            <person name="Land M."/>
            <person name="Hauser L."/>
            <person name="Kyrpides N."/>
            <person name="Mikhailova N."/>
            <person name="Sieprawska-Lupa M."/>
            <person name="Whitman W.B."/>
            <person name="Anderson I."/>
            <person name="Woyke T."/>
        </authorList>
    </citation>
    <scope>NUCLEOTIDE SEQUENCE [LARGE SCALE GENOMIC DNA]</scope>
    <source>
        <strain evidence="6">ATCC BAA-1072 / DSM 3721 / NBRC 107634 / OCM 161 / Z-7303</strain>
    </source>
</reference>
<dbReference type="AlphaFoldDB" id="D7E7X0"/>
<dbReference type="PIRSF" id="PIRSF000385">
    <property type="entry name" value="Gly_N-mtase"/>
    <property type="match status" value="1"/>
</dbReference>
<dbReference type="GO" id="GO:0005829">
    <property type="term" value="C:cytosol"/>
    <property type="evidence" value="ECO:0007669"/>
    <property type="project" value="TreeGrafter"/>
</dbReference>
<dbReference type="GO" id="GO:1904047">
    <property type="term" value="F:S-adenosyl-L-methionine binding"/>
    <property type="evidence" value="ECO:0007669"/>
    <property type="project" value="TreeGrafter"/>
</dbReference>
<dbReference type="InterPro" id="IPR029063">
    <property type="entry name" value="SAM-dependent_MTases_sf"/>
</dbReference>
<dbReference type="GO" id="GO:0006730">
    <property type="term" value="P:one-carbon metabolic process"/>
    <property type="evidence" value="ECO:0007669"/>
    <property type="project" value="TreeGrafter"/>
</dbReference>
<dbReference type="CDD" id="cd02440">
    <property type="entry name" value="AdoMet_MTases"/>
    <property type="match status" value="1"/>
</dbReference>
<evidence type="ECO:0000259" key="4">
    <source>
        <dbReference type="Pfam" id="PF13649"/>
    </source>
</evidence>
<sequence length="267" mass="31298">MNNTKNQDFGDNPTDVRKSDHYQEEYVTGFVDKWDELIDWESRAKGEGNTIINILKERGVKKVLDVATGTGFNSVRLLQAGFEVVSADGNPEMLAKAFENARKYGYLMRTVQADWRWMKQDVHENFDAIICLGNSFTHLFNERDRRKALAEFYALLKHDGVLLLDQRNYDSILDQGYSSKHAHYYCGDSVSVYPEHVDEGLARFRYEFLDNSVYYLNMFPLRKGYTRRLLHEVGFQEIKTLGDFKETYKEDEPDFFLHVAEKEYKME</sequence>
<dbReference type="Gene3D" id="3.40.50.150">
    <property type="entry name" value="Vaccinia Virus protein VP39"/>
    <property type="match status" value="1"/>
</dbReference>
<dbReference type="PROSITE" id="PS51600">
    <property type="entry name" value="SAM_GNMT"/>
    <property type="match status" value="1"/>
</dbReference>
<keyword evidence="1 5" id="KW-0489">Methyltransferase</keyword>
<keyword evidence="2 5" id="KW-0808">Transferase</keyword>
<accession>D7E7X0</accession>
<dbReference type="GO" id="GO:1901052">
    <property type="term" value="P:sarcosine metabolic process"/>
    <property type="evidence" value="ECO:0007669"/>
    <property type="project" value="TreeGrafter"/>
</dbReference>
<dbReference type="PANTHER" id="PTHR16458">
    <property type="entry name" value="GLYCINE N-METHYLTRANSFERASE"/>
    <property type="match status" value="1"/>
</dbReference>
<proteinExistence type="predicted"/>
<dbReference type="KEGG" id="mev:Metev_0393"/>
<dbReference type="GO" id="GO:0051289">
    <property type="term" value="P:protein homotetramerization"/>
    <property type="evidence" value="ECO:0007669"/>
    <property type="project" value="TreeGrafter"/>
</dbReference>
<keyword evidence="3" id="KW-0949">S-adenosyl-L-methionine</keyword>